<name>A0A4S8JJ15_MUSBA</name>
<keyword evidence="3" id="KW-1185">Reference proteome</keyword>
<protein>
    <submittedName>
        <fullName evidence="2">Uncharacterized protein</fullName>
    </submittedName>
</protein>
<dbReference type="AlphaFoldDB" id="A0A4S8JJ15"/>
<feature type="compositionally biased region" description="Low complexity" evidence="1">
    <location>
        <begin position="132"/>
        <end position="152"/>
    </location>
</feature>
<proteinExistence type="predicted"/>
<organism evidence="2 3">
    <name type="scientific">Musa balbisiana</name>
    <name type="common">Banana</name>
    <dbReference type="NCBI Taxonomy" id="52838"/>
    <lineage>
        <taxon>Eukaryota</taxon>
        <taxon>Viridiplantae</taxon>
        <taxon>Streptophyta</taxon>
        <taxon>Embryophyta</taxon>
        <taxon>Tracheophyta</taxon>
        <taxon>Spermatophyta</taxon>
        <taxon>Magnoliopsida</taxon>
        <taxon>Liliopsida</taxon>
        <taxon>Zingiberales</taxon>
        <taxon>Musaceae</taxon>
        <taxon>Musa</taxon>
    </lineage>
</organism>
<dbReference type="Proteomes" id="UP000317650">
    <property type="component" value="Chromosome 7"/>
</dbReference>
<evidence type="ECO:0000313" key="3">
    <source>
        <dbReference type="Proteomes" id="UP000317650"/>
    </source>
</evidence>
<comment type="caution">
    <text evidence="2">The sequence shown here is derived from an EMBL/GenBank/DDBJ whole genome shotgun (WGS) entry which is preliminary data.</text>
</comment>
<reference evidence="2 3" key="1">
    <citation type="journal article" date="2019" name="Nat. Plants">
        <title>Genome sequencing of Musa balbisiana reveals subgenome evolution and function divergence in polyploid bananas.</title>
        <authorList>
            <person name="Yao X."/>
        </authorList>
    </citation>
    <scope>NUCLEOTIDE SEQUENCE [LARGE SCALE GENOMIC DNA]</scope>
    <source>
        <strain evidence="3">cv. DH-PKW</strain>
        <tissue evidence="2">Leaves</tissue>
    </source>
</reference>
<accession>A0A4S8JJ15</accession>
<feature type="region of interest" description="Disordered" evidence="1">
    <location>
        <begin position="129"/>
        <end position="152"/>
    </location>
</feature>
<sequence length="152" mass="16724">MEGNQGAGSSRCYLLDVPPVSRPSVAAHQMEFEYPKESLQGLGFVVPPHGGPFLLSTDAIPFTNPTATCCEKSVSNPWSNEEVEGLFFGEGEGEGEKEDEGTKVLLPNKKRCGCPRRWVQVEEIWAKSGEEQPPSQKLLPLHPQQLQSEEKS</sequence>
<evidence type="ECO:0000313" key="2">
    <source>
        <dbReference type="EMBL" id="THU61304.1"/>
    </source>
</evidence>
<gene>
    <name evidence="2" type="ORF">C4D60_Mb07t21880</name>
</gene>
<dbReference type="EMBL" id="PYDT01000005">
    <property type="protein sequence ID" value="THU61304.1"/>
    <property type="molecule type" value="Genomic_DNA"/>
</dbReference>
<evidence type="ECO:0000256" key="1">
    <source>
        <dbReference type="SAM" id="MobiDB-lite"/>
    </source>
</evidence>